<keyword evidence="9" id="KW-1185">Reference proteome</keyword>
<dbReference type="AlphaFoldDB" id="A0A1T5DG75"/>
<dbReference type="OrthoDB" id="9801954at2"/>
<dbReference type="Pfam" id="PF00535">
    <property type="entry name" value="Glycos_transf_2"/>
    <property type="match status" value="1"/>
</dbReference>
<proteinExistence type="predicted"/>
<evidence type="ECO:0000259" key="7">
    <source>
        <dbReference type="Pfam" id="PF00535"/>
    </source>
</evidence>
<name>A0A1T5DG75_9SPHI</name>
<evidence type="ECO:0000256" key="1">
    <source>
        <dbReference type="ARBA" id="ARBA00004236"/>
    </source>
</evidence>
<accession>A0A1T5DG75</accession>
<evidence type="ECO:0000256" key="2">
    <source>
        <dbReference type="ARBA" id="ARBA00022475"/>
    </source>
</evidence>
<dbReference type="PANTHER" id="PTHR43646:SF2">
    <property type="entry name" value="GLYCOSYLTRANSFERASE 2-LIKE DOMAIN-CONTAINING PROTEIN"/>
    <property type="match status" value="1"/>
</dbReference>
<protein>
    <submittedName>
        <fullName evidence="8">Glycosyltransferase involved in cell wall bisynthesis</fullName>
    </submittedName>
</protein>
<evidence type="ECO:0000313" key="8">
    <source>
        <dbReference type="EMBL" id="SKB70676.1"/>
    </source>
</evidence>
<evidence type="ECO:0000256" key="5">
    <source>
        <dbReference type="ARBA" id="ARBA00023136"/>
    </source>
</evidence>
<keyword evidence="6" id="KW-1133">Transmembrane helix</keyword>
<dbReference type="InterPro" id="IPR001173">
    <property type="entry name" value="Glyco_trans_2-like"/>
</dbReference>
<comment type="subcellular location">
    <subcellularLocation>
        <location evidence="1">Cell membrane</location>
    </subcellularLocation>
</comment>
<dbReference type="SUPFAM" id="SSF53448">
    <property type="entry name" value="Nucleotide-diphospho-sugar transferases"/>
    <property type="match status" value="1"/>
</dbReference>
<organism evidence="8 9">
    <name type="scientific">Parapedobacter luteus</name>
    <dbReference type="NCBI Taxonomy" id="623280"/>
    <lineage>
        <taxon>Bacteria</taxon>
        <taxon>Pseudomonadati</taxon>
        <taxon>Bacteroidota</taxon>
        <taxon>Sphingobacteriia</taxon>
        <taxon>Sphingobacteriales</taxon>
        <taxon>Sphingobacteriaceae</taxon>
        <taxon>Parapedobacter</taxon>
    </lineage>
</organism>
<dbReference type="InterPro" id="IPR029044">
    <property type="entry name" value="Nucleotide-diphossugar_trans"/>
</dbReference>
<dbReference type="RefSeq" id="WP_079717464.1">
    <property type="nucleotide sequence ID" value="NZ_FUYS01000006.1"/>
</dbReference>
<evidence type="ECO:0000256" key="6">
    <source>
        <dbReference type="SAM" id="Phobius"/>
    </source>
</evidence>
<gene>
    <name evidence="8" type="ORF">SAMN05660226_02794</name>
</gene>
<dbReference type="EMBL" id="FUYS01000006">
    <property type="protein sequence ID" value="SKB70676.1"/>
    <property type="molecule type" value="Genomic_DNA"/>
</dbReference>
<reference evidence="8 9" key="1">
    <citation type="submission" date="2017-02" db="EMBL/GenBank/DDBJ databases">
        <authorList>
            <person name="Peterson S.W."/>
        </authorList>
    </citation>
    <scope>NUCLEOTIDE SEQUENCE [LARGE SCALE GENOMIC DNA]</scope>
    <source>
        <strain evidence="8 9">DSM 22899</strain>
    </source>
</reference>
<keyword evidence="3" id="KW-0328">Glycosyltransferase</keyword>
<keyword evidence="2" id="KW-1003">Cell membrane</keyword>
<keyword evidence="5 6" id="KW-0472">Membrane</keyword>
<feature type="domain" description="Glycosyltransferase 2-like" evidence="7">
    <location>
        <begin position="8"/>
        <end position="167"/>
    </location>
</feature>
<keyword evidence="6" id="KW-0812">Transmembrane</keyword>
<feature type="transmembrane region" description="Helical" evidence="6">
    <location>
        <begin position="267"/>
        <end position="294"/>
    </location>
</feature>
<evidence type="ECO:0000313" key="9">
    <source>
        <dbReference type="Proteomes" id="UP000190541"/>
    </source>
</evidence>
<dbReference type="GO" id="GO:0016757">
    <property type="term" value="F:glycosyltransferase activity"/>
    <property type="evidence" value="ECO:0007669"/>
    <property type="project" value="UniProtKB-KW"/>
</dbReference>
<keyword evidence="4 8" id="KW-0808">Transferase</keyword>
<evidence type="ECO:0000256" key="3">
    <source>
        <dbReference type="ARBA" id="ARBA00022676"/>
    </source>
</evidence>
<evidence type="ECO:0000256" key="4">
    <source>
        <dbReference type="ARBA" id="ARBA00022679"/>
    </source>
</evidence>
<dbReference type="Proteomes" id="UP000190541">
    <property type="component" value="Unassembled WGS sequence"/>
</dbReference>
<sequence>MANLPFVSVIIPVFNNAVGLFKTLSRINQQHYPKDRYEVIVVDNGSIDAPEKIAKAFGATFLREIHHLNSPYSARNRGLEIAKGSILILLDTTCQPIEQWMVNGIKDLRAKGVDLIAGNVAFAVDHNSSIGEIYDSVSNIKMRELVENRGMAAGCNLFVKREVFECIGHFEEGLRSGGDLRWTKKATENGFKLSYSNEAKVLMTPKKFKALLLKAIRVSKGHPRLWLEEKVFLANFIKRVLLFWLPPNPLYLKKNIANSSFPEAKRYFVLLYLIRYLFRLISIIGFIQGGLLFIQSEKK</sequence>
<dbReference type="STRING" id="623280.SAMN05660226_02794"/>
<dbReference type="Gene3D" id="3.90.550.10">
    <property type="entry name" value="Spore Coat Polysaccharide Biosynthesis Protein SpsA, Chain A"/>
    <property type="match status" value="1"/>
</dbReference>
<dbReference type="PANTHER" id="PTHR43646">
    <property type="entry name" value="GLYCOSYLTRANSFERASE"/>
    <property type="match status" value="1"/>
</dbReference>
<dbReference type="GO" id="GO:0005886">
    <property type="term" value="C:plasma membrane"/>
    <property type="evidence" value="ECO:0007669"/>
    <property type="project" value="UniProtKB-SubCell"/>
</dbReference>